<dbReference type="InterPro" id="IPR036388">
    <property type="entry name" value="WH-like_DNA-bd_sf"/>
</dbReference>
<accession>A0ABW8T3D9</accession>
<dbReference type="Gene3D" id="1.10.4040.10">
    <property type="entry name" value="Penicillinase repressor domain"/>
    <property type="match status" value="1"/>
</dbReference>
<dbReference type="Gene3D" id="1.10.10.10">
    <property type="entry name" value="Winged helix-like DNA-binding domain superfamily/Winged helix DNA-binding domain"/>
    <property type="match status" value="1"/>
</dbReference>
<dbReference type="EMBL" id="JBJHZZ010000001">
    <property type="protein sequence ID" value="MFL0245624.1"/>
    <property type="molecule type" value="Genomic_DNA"/>
</dbReference>
<dbReference type="Proteomes" id="UP001623591">
    <property type="component" value="Unassembled WGS sequence"/>
</dbReference>
<evidence type="ECO:0000313" key="5">
    <source>
        <dbReference type="EMBL" id="MFL0245624.1"/>
    </source>
</evidence>
<organism evidence="5 6">
    <name type="scientific">Candidatus Clostridium stratigraminis</name>
    <dbReference type="NCBI Taxonomy" id="3381661"/>
    <lineage>
        <taxon>Bacteria</taxon>
        <taxon>Bacillati</taxon>
        <taxon>Bacillota</taxon>
        <taxon>Clostridia</taxon>
        <taxon>Eubacteriales</taxon>
        <taxon>Clostridiaceae</taxon>
        <taxon>Clostridium</taxon>
    </lineage>
</organism>
<keyword evidence="4" id="KW-0804">Transcription</keyword>
<evidence type="ECO:0000256" key="2">
    <source>
        <dbReference type="ARBA" id="ARBA00023015"/>
    </source>
</evidence>
<dbReference type="InterPro" id="IPR005650">
    <property type="entry name" value="BlaI_family"/>
</dbReference>
<evidence type="ECO:0000256" key="3">
    <source>
        <dbReference type="ARBA" id="ARBA00023125"/>
    </source>
</evidence>
<sequence length="124" mass="14359">MPETPRISDAEWEVMKIIWSNPNITANKIVENLEDNAEWKPSTIKSLINRLLKKQAIGFKKVGKEYFYYTLVLEEDCIKAESESFVKKVFDGSINSMILNFVKSNKLSENDIAELRQILDKSQE</sequence>
<name>A0ABW8T3D9_9CLOT</name>
<dbReference type="PIRSF" id="PIRSF019455">
    <property type="entry name" value="CopR_AtkY"/>
    <property type="match status" value="1"/>
</dbReference>
<reference evidence="5 6" key="1">
    <citation type="submission" date="2024-11" db="EMBL/GenBank/DDBJ databases">
        <authorList>
            <person name="Heng Y.C."/>
            <person name="Lim A.C.H."/>
            <person name="Lee J.K.Y."/>
            <person name="Kittelmann S."/>
        </authorList>
    </citation>
    <scope>NUCLEOTIDE SEQUENCE [LARGE SCALE GENOMIC DNA]</scope>
    <source>
        <strain evidence="5 6">WILCCON 0185</strain>
    </source>
</reference>
<proteinExistence type="inferred from homology"/>
<keyword evidence="6" id="KW-1185">Reference proteome</keyword>
<protein>
    <submittedName>
        <fullName evidence="5">BlaI/MecI/CopY family transcriptional regulator</fullName>
    </submittedName>
</protein>
<keyword evidence="3" id="KW-0238">DNA-binding</keyword>
<comment type="caution">
    <text evidence="5">The sequence shown here is derived from an EMBL/GenBank/DDBJ whole genome shotgun (WGS) entry which is preliminary data.</text>
</comment>
<dbReference type="SUPFAM" id="SSF46785">
    <property type="entry name" value="Winged helix' DNA-binding domain"/>
    <property type="match status" value="1"/>
</dbReference>
<keyword evidence="2" id="KW-0805">Transcription regulation</keyword>
<evidence type="ECO:0000256" key="4">
    <source>
        <dbReference type="ARBA" id="ARBA00023163"/>
    </source>
</evidence>
<comment type="similarity">
    <text evidence="1">Belongs to the BlaI transcriptional regulatory family.</text>
</comment>
<dbReference type="RefSeq" id="WP_406768080.1">
    <property type="nucleotide sequence ID" value="NZ_JBJHZZ010000001.1"/>
</dbReference>
<dbReference type="Pfam" id="PF03965">
    <property type="entry name" value="Penicillinase_R"/>
    <property type="match status" value="1"/>
</dbReference>
<evidence type="ECO:0000256" key="1">
    <source>
        <dbReference type="ARBA" id="ARBA00011046"/>
    </source>
</evidence>
<evidence type="ECO:0000313" key="6">
    <source>
        <dbReference type="Proteomes" id="UP001623591"/>
    </source>
</evidence>
<gene>
    <name evidence="5" type="ORF">ACJDUG_01370</name>
</gene>
<dbReference type="InterPro" id="IPR036390">
    <property type="entry name" value="WH_DNA-bd_sf"/>
</dbReference>